<dbReference type="Proteomes" id="UP000606776">
    <property type="component" value="Unassembled WGS sequence"/>
</dbReference>
<organism evidence="1 2">
    <name type="scientific">Sphaerospermopsis aphanizomenoides LEGE 00250</name>
    <dbReference type="NCBI Taxonomy" id="2777972"/>
    <lineage>
        <taxon>Bacteria</taxon>
        <taxon>Bacillati</taxon>
        <taxon>Cyanobacteriota</taxon>
        <taxon>Cyanophyceae</taxon>
        <taxon>Nostocales</taxon>
        <taxon>Aphanizomenonaceae</taxon>
        <taxon>Sphaerospermopsis</taxon>
        <taxon>Sphaerospermopsis aphanizomenoides</taxon>
    </lineage>
</organism>
<dbReference type="RefSeq" id="WP_190649270.1">
    <property type="nucleotide sequence ID" value="NZ_JADEWB010000005.1"/>
</dbReference>
<proteinExistence type="predicted"/>
<evidence type="ECO:0000313" key="2">
    <source>
        <dbReference type="Proteomes" id="UP000606776"/>
    </source>
</evidence>
<gene>
    <name evidence="1" type="ORF">IQ227_01665</name>
</gene>
<reference evidence="1 2" key="1">
    <citation type="submission" date="2020-10" db="EMBL/GenBank/DDBJ databases">
        <authorList>
            <person name="Castelo-Branco R."/>
            <person name="Eusebio N."/>
            <person name="Adriana R."/>
            <person name="Vieira A."/>
            <person name="Brugerolle De Fraissinette N."/>
            <person name="Rezende De Castro R."/>
            <person name="Schneider M.P."/>
            <person name="Vasconcelos V."/>
            <person name="Leao P.N."/>
        </authorList>
    </citation>
    <scope>NUCLEOTIDE SEQUENCE [LARGE SCALE GENOMIC DNA]</scope>
    <source>
        <strain evidence="1 2">LEGE 00250</strain>
    </source>
</reference>
<protein>
    <submittedName>
        <fullName evidence="1">Uncharacterized protein</fullName>
    </submittedName>
</protein>
<name>A0ABR9V9H1_9CYAN</name>
<sequence>MLLTNIDQESVIKRVEKVVSILMEENPIFKEDLDYGAIVNDLVGIFRKTLSFDEFNHISDASLKKRCDGIMAVRILAKIGEDFTPEQMTIFEDAIKRK</sequence>
<dbReference type="EMBL" id="JADEWB010000005">
    <property type="protein sequence ID" value="MBE9234777.1"/>
    <property type="molecule type" value="Genomic_DNA"/>
</dbReference>
<accession>A0ABR9V9H1</accession>
<keyword evidence="2" id="KW-1185">Reference proteome</keyword>
<evidence type="ECO:0000313" key="1">
    <source>
        <dbReference type="EMBL" id="MBE9234777.1"/>
    </source>
</evidence>
<comment type="caution">
    <text evidence="1">The sequence shown here is derived from an EMBL/GenBank/DDBJ whole genome shotgun (WGS) entry which is preliminary data.</text>
</comment>